<proteinExistence type="predicted"/>
<evidence type="ECO:0000256" key="1">
    <source>
        <dbReference type="ARBA" id="ARBA00023159"/>
    </source>
</evidence>
<dbReference type="GO" id="GO:0003677">
    <property type="term" value="F:DNA binding"/>
    <property type="evidence" value="ECO:0007669"/>
    <property type="project" value="InterPro"/>
</dbReference>
<dbReference type="GO" id="GO:0008270">
    <property type="term" value="F:zinc ion binding"/>
    <property type="evidence" value="ECO:0007669"/>
    <property type="project" value="InterPro"/>
</dbReference>
<keyword evidence="5" id="KW-1185">Reference proteome</keyword>
<dbReference type="GO" id="GO:0006355">
    <property type="term" value="P:regulation of DNA-templated transcription"/>
    <property type="evidence" value="ECO:0007669"/>
    <property type="project" value="InterPro"/>
</dbReference>
<organism evidence="4 5">
    <name type="scientific">Pelagibacterium luteolum</name>
    <dbReference type="NCBI Taxonomy" id="440168"/>
    <lineage>
        <taxon>Bacteria</taxon>
        <taxon>Pseudomonadati</taxon>
        <taxon>Pseudomonadota</taxon>
        <taxon>Alphaproteobacteria</taxon>
        <taxon>Hyphomicrobiales</taxon>
        <taxon>Devosiaceae</taxon>
        <taxon>Pelagibacterium</taxon>
    </lineage>
</organism>
<protein>
    <submittedName>
        <fullName evidence="4">Metal binding domain of Ada</fullName>
    </submittedName>
</protein>
<feature type="compositionally biased region" description="Low complexity" evidence="2">
    <location>
        <begin position="86"/>
        <end position="106"/>
    </location>
</feature>
<dbReference type="EMBL" id="FNCS01000003">
    <property type="protein sequence ID" value="SDG50150.1"/>
    <property type="molecule type" value="Genomic_DNA"/>
</dbReference>
<feature type="compositionally biased region" description="Polar residues" evidence="2">
    <location>
        <begin position="107"/>
        <end position="117"/>
    </location>
</feature>
<name>A0A1G7UTU0_9HYPH</name>
<dbReference type="AlphaFoldDB" id="A0A1G7UTU0"/>
<dbReference type="STRING" id="440168.SAMN04487974_103234"/>
<sequence>MAQLTDTETLYASLAARDKAWLGRAYVGVVSTGIFCTMGCAARTPLAKNCRFFETVDDCVAAGFRACKRCRPADRRYQVLNLKSSTSPSLTTYSLPSSRALPASLAGTSPPSATKSS</sequence>
<dbReference type="GO" id="GO:0006281">
    <property type="term" value="P:DNA repair"/>
    <property type="evidence" value="ECO:0007669"/>
    <property type="project" value="InterPro"/>
</dbReference>
<dbReference type="GO" id="GO:0008168">
    <property type="term" value="F:methyltransferase activity"/>
    <property type="evidence" value="ECO:0007669"/>
    <property type="project" value="InterPro"/>
</dbReference>
<accession>A0A1G7UTU0</accession>
<keyword evidence="1" id="KW-0010">Activator</keyword>
<evidence type="ECO:0000313" key="5">
    <source>
        <dbReference type="Proteomes" id="UP000199495"/>
    </source>
</evidence>
<feature type="region of interest" description="Disordered" evidence="2">
    <location>
        <begin position="86"/>
        <end position="117"/>
    </location>
</feature>
<evidence type="ECO:0000256" key="2">
    <source>
        <dbReference type="SAM" id="MobiDB-lite"/>
    </source>
</evidence>
<gene>
    <name evidence="4" type="ORF">SAMN04487974_103234</name>
</gene>
<dbReference type="Proteomes" id="UP000199495">
    <property type="component" value="Unassembled WGS sequence"/>
</dbReference>
<evidence type="ECO:0000259" key="3">
    <source>
        <dbReference type="Pfam" id="PF02805"/>
    </source>
</evidence>
<dbReference type="InterPro" id="IPR004026">
    <property type="entry name" value="Ada_DNA_repair_Zn-bd"/>
</dbReference>
<reference evidence="4 5" key="1">
    <citation type="submission" date="2016-10" db="EMBL/GenBank/DDBJ databases">
        <authorList>
            <person name="de Groot N.N."/>
        </authorList>
    </citation>
    <scope>NUCLEOTIDE SEQUENCE [LARGE SCALE GENOMIC DNA]</scope>
    <source>
        <strain evidence="4 5">CGMCC 1.10267</strain>
    </source>
</reference>
<dbReference type="InterPro" id="IPR035451">
    <property type="entry name" value="Ada-like_dom_sf"/>
</dbReference>
<dbReference type="Pfam" id="PF02805">
    <property type="entry name" value="Ada_Zn_binding"/>
    <property type="match status" value="1"/>
</dbReference>
<dbReference type="SUPFAM" id="SSF57884">
    <property type="entry name" value="Ada DNA repair protein, N-terminal domain (N-Ada 10)"/>
    <property type="match status" value="1"/>
</dbReference>
<evidence type="ECO:0000313" key="4">
    <source>
        <dbReference type="EMBL" id="SDG50150.1"/>
    </source>
</evidence>
<feature type="domain" description="Ada DNA repair metal-binding" evidence="3">
    <location>
        <begin position="10"/>
        <end position="72"/>
    </location>
</feature>
<dbReference type="Gene3D" id="3.40.10.10">
    <property type="entry name" value="DNA Methylphosphotriester Repair Domain"/>
    <property type="match status" value="1"/>
</dbReference>